<keyword evidence="4" id="KW-0964">Secreted</keyword>
<dbReference type="InterPro" id="IPR017441">
    <property type="entry name" value="Protein_kinase_ATP_BS"/>
</dbReference>
<comment type="similarity">
    <text evidence="19">Belongs to the polygalacturonase-inhibiting protein family.</text>
</comment>
<dbReference type="PROSITE" id="PS51450">
    <property type="entry name" value="LRR"/>
    <property type="match status" value="1"/>
</dbReference>
<evidence type="ECO:0000256" key="3">
    <source>
        <dbReference type="ARBA" id="ARBA00012513"/>
    </source>
</evidence>
<dbReference type="InterPro" id="IPR011009">
    <property type="entry name" value="Kinase-like_dom_sf"/>
</dbReference>
<feature type="compositionally biased region" description="Polar residues" evidence="23">
    <location>
        <begin position="1"/>
        <end position="12"/>
    </location>
</feature>
<dbReference type="EC" id="2.7.11.1" evidence="3"/>
<evidence type="ECO:0000256" key="5">
    <source>
        <dbReference type="ARBA" id="ARBA00022527"/>
    </source>
</evidence>
<evidence type="ECO:0000256" key="4">
    <source>
        <dbReference type="ARBA" id="ARBA00022512"/>
    </source>
</evidence>
<dbReference type="GO" id="GO:0099402">
    <property type="term" value="P:plant organ development"/>
    <property type="evidence" value="ECO:0007669"/>
    <property type="project" value="UniProtKB-ARBA"/>
</dbReference>
<evidence type="ECO:0000256" key="10">
    <source>
        <dbReference type="ARBA" id="ARBA00022729"/>
    </source>
</evidence>
<dbReference type="Gene3D" id="3.80.10.10">
    <property type="entry name" value="Ribonuclease Inhibitor"/>
    <property type="match status" value="4"/>
</dbReference>
<dbReference type="OrthoDB" id="676979at2759"/>
<dbReference type="SMART" id="SM00369">
    <property type="entry name" value="LRR_TYP"/>
    <property type="match status" value="7"/>
</dbReference>
<keyword evidence="12 22" id="KW-0547">Nucleotide-binding</keyword>
<accession>A0A5N5IFN8</accession>
<dbReference type="FunFam" id="1.10.510.10:FF:000445">
    <property type="entry name" value="MDIS1-interacting receptor like kinase 2"/>
    <property type="match status" value="1"/>
</dbReference>
<dbReference type="GO" id="GO:0016020">
    <property type="term" value="C:membrane"/>
    <property type="evidence" value="ECO:0007669"/>
    <property type="project" value="UniProtKB-SubCell"/>
</dbReference>
<evidence type="ECO:0000313" key="26">
    <source>
        <dbReference type="EMBL" id="KAB2636420.1"/>
    </source>
</evidence>
<keyword evidence="10" id="KW-0732">Signal</keyword>
<evidence type="ECO:0000256" key="24">
    <source>
        <dbReference type="SAM" id="Phobius"/>
    </source>
</evidence>
<keyword evidence="14 22" id="KW-0067">ATP-binding</keyword>
<keyword evidence="7" id="KW-0433">Leucine-rich repeat</keyword>
<evidence type="ECO:0000256" key="19">
    <source>
        <dbReference type="ARBA" id="ARBA00038043"/>
    </source>
</evidence>
<reference evidence="27" key="2">
    <citation type="submission" date="2019-10" db="EMBL/GenBank/DDBJ databases">
        <title>A de novo genome assembly of a pear dwarfing rootstock.</title>
        <authorList>
            <person name="Wang F."/>
            <person name="Wang J."/>
            <person name="Li S."/>
            <person name="Zhang Y."/>
            <person name="Fang M."/>
            <person name="Ma L."/>
            <person name="Zhao Y."/>
            <person name="Jiang S."/>
        </authorList>
    </citation>
    <scope>NUCLEOTIDE SEQUENCE [LARGE SCALE GENOMIC DNA]</scope>
</reference>
<keyword evidence="18" id="KW-0325">Glycoprotein</keyword>
<reference evidence="26 27" key="1">
    <citation type="submission" date="2019-09" db="EMBL/GenBank/DDBJ databases">
        <authorList>
            <person name="Ou C."/>
        </authorList>
    </citation>
    <scope>NUCLEOTIDE SEQUENCE [LARGE SCALE GENOMIC DNA]</scope>
    <source>
        <strain evidence="26">S2</strain>
        <tissue evidence="26">Leaf</tissue>
    </source>
</reference>
<dbReference type="PROSITE" id="PS00109">
    <property type="entry name" value="PROTEIN_KINASE_TYR"/>
    <property type="match status" value="1"/>
</dbReference>
<dbReference type="PROSITE" id="PS50011">
    <property type="entry name" value="PROTEIN_KINASE_DOM"/>
    <property type="match status" value="1"/>
</dbReference>
<keyword evidence="8" id="KW-0808">Transferase</keyword>
<dbReference type="InterPro" id="IPR003591">
    <property type="entry name" value="Leu-rich_rpt_typical-subtyp"/>
</dbReference>
<dbReference type="SUPFAM" id="SSF56112">
    <property type="entry name" value="Protein kinase-like (PK-like)"/>
    <property type="match status" value="1"/>
</dbReference>
<evidence type="ECO:0000256" key="22">
    <source>
        <dbReference type="PROSITE-ProRule" id="PRU10141"/>
    </source>
</evidence>
<keyword evidence="17 26" id="KW-0675">Receptor</keyword>
<dbReference type="InterPro" id="IPR008266">
    <property type="entry name" value="Tyr_kinase_AS"/>
</dbReference>
<keyword evidence="5" id="KW-0723">Serine/threonine-protein kinase</keyword>
<dbReference type="EMBL" id="SMOL01000004">
    <property type="protein sequence ID" value="KAB2636420.1"/>
    <property type="molecule type" value="Genomic_DNA"/>
</dbReference>
<dbReference type="FunFam" id="3.80.10.10:FF:000095">
    <property type="entry name" value="LRR receptor-like serine/threonine-protein kinase GSO1"/>
    <property type="match status" value="1"/>
</dbReference>
<evidence type="ECO:0000256" key="15">
    <source>
        <dbReference type="ARBA" id="ARBA00022989"/>
    </source>
</evidence>
<keyword evidence="6" id="KW-0597">Phosphoprotein</keyword>
<dbReference type="Pfam" id="PF00560">
    <property type="entry name" value="LRR_1"/>
    <property type="match status" value="6"/>
</dbReference>
<evidence type="ECO:0000256" key="16">
    <source>
        <dbReference type="ARBA" id="ARBA00023136"/>
    </source>
</evidence>
<evidence type="ECO:0000313" key="27">
    <source>
        <dbReference type="Proteomes" id="UP000327157"/>
    </source>
</evidence>
<feature type="transmembrane region" description="Helical" evidence="24">
    <location>
        <begin position="774"/>
        <end position="800"/>
    </location>
</feature>
<evidence type="ECO:0000256" key="12">
    <source>
        <dbReference type="ARBA" id="ARBA00022741"/>
    </source>
</evidence>
<evidence type="ECO:0000256" key="23">
    <source>
        <dbReference type="SAM" id="MobiDB-lite"/>
    </source>
</evidence>
<dbReference type="PANTHER" id="PTHR48005:SF44">
    <property type="entry name" value="MDIS1-INTERACTING RECEPTOR LIKE KINASE 2-LIKE ISOFORM X1"/>
    <property type="match status" value="1"/>
</dbReference>
<keyword evidence="15 24" id="KW-1133">Transmembrane helix</keyword>
<dbReference type="PANTHER" id="PTHR48005">
    <property type="entry name" value="LEUCINE RICH REPEAT KINASE 2"/>
    <property type="match status" value="1"/>
</dbReference>
<comment type="catalytic activity">
    <reaction evidence="21">
        <text>L-seryl-[protein] + ATP = O-phospho-L-seryl-[protein] + ADP + H(+)</text>
        <dbReference type="Rhea" id="RHEA:17989"/>
        <dbReference type="Rhea" id="RHEA-COMP:9863"/>
        <dbReference type="Rhea" id="RHEA-COMP:11604"/>
        <dbReference type="ChEBI" id="CHEBI:15378"/>
        <dbReference type="ChEBI" id="CHEBI:29999"/>
        <dbReference type="ChEBI" id="CHEBI:30616"/>
        <dbReference type="ChEBI" id="CHEBI:83421"/>
        <dbReference type="ChEBI" id="CHEBI:456216"/>
        <dbReference type="EC" id="2.7.11.1"/>
    </reaction>
</comment>
<evidence type="ECO:0000256" key="13">
    <source>
        <dbReference type="ARBA" id="ARBA00022777"/>
    </source>
</evidence>
<evidence type="ECO:0000256" key="20">
    <source>
        <dbReference type="ARBA" id="ARBA00047899"/>
    </source>
</evidence>
<dbReference type="InterPro" id="IPR013210">
    <property type="entry name" value="LRR_N_plant-typ"/>
</dbReference>
<evidence type="ECO:0000256" key="21">
    <source>
        <dbReference type="ARBA" id="ARBA00048679"/>
    </source>
</evidence>
<evidence type="ECO:0000256" key="8">
    <source>
        <dbReference type="ARBA" id="ARBA00022679"/>
    </source>
</evidence>
<evidence type="ECO:0000256" key="11">
    <source>
        <dbReference type="ARBA" id="ARBA00022737"/>
    </source>
</evidence>
<name>A0A5N5IFN8_9ROSA</name>
<protein>
    <recommendedName>
        <fullName evidence="3">non-specific serine/threonine protein kinase</fullName>
        <ecNumber evidence="3">2.7.11.1</ecNumber>
    </recommendedName>
</protein>
<evidence type="ECO:0000256" key="1">
    <source>
        <dbReference type="ARBA" id="ARBA00004191"/>
    </source>
</evidence>
<dbReference type="PROSITE" id="PS00107">
    <property type="entry name" value="PROTEIN_KINASE_ATP"/>
    <property type="match status" value="1"/>
</dbReference>
<evidence type="ECO:0000256" key="17">
    <source>
        <dbReference type="ARBA" id="ARBA00023170"/>
    </source>
</evidence>
<keyword evidence="11" id="KW-0677">Repeat</keyword>
<evidence type="ECO:0000256" key="7">
    <source>
        <dbReference type="ARBA" id="ARBA00022614"/>
    </source>
</evidence>
<dbReference type="Pfam" id="PF08263">
    <property type="entry name" value="LRRNT_2"/>
    <property type="match status" value="1"/>
</dbReference>
<dbReference type="FunFam" id="3.30.200.20:FF:000309">
    <property type="entry name" value="Leucine-rich repeat receptor protein kinase MSP1"/>
    <property type="match status" value="1"/>
</dbReference>
<dbReference type="InterPro" id="IPR036390">
    <property type="entry name" value="WH_DNA-bd_sf"/>
</dbReference>
<evidence type="ECO:0000256" key="6">
    <source>
        <dbReference type="ARBA" id="ARBA00022553"/>
    </source>
</evidence>
<dbReference type="Gene3D" id="1.10.510.10">
    <property type="entry name" value="Transferase(Phosphotransferase) domain 1"/>
    <property type="match status" value="1"/>
</dbReference>
<keyword evidence="27" id="KW-1185">Reference proteome</keyword>
<dbReference type="InterPro" id="IPR032675">
    <property type="entry name" value="LRR_dom_sf"/>
</dbReference>
<evidence type="ECO:0000256" key="18">
    <source>
        <dbReference type="ARBA" id="ARBA00023180"/>
    </source>
</evidence>
<dbReference type="Proteomes" id="UP000327157">
    <property type="component" value="Chromosome 5"/>
</dbReference>
<sequence>MSYSQTLRSGTPRSREKKALNPNPSKVSGNEALSTQTPQKSEALTRRAQNANFALSIGDIRRAAAKSVGELTHKRRTDQIDPWGEEALKKTCVSFPEKLPEMRFTYGHLAQLKFVMPEVIQIKKVLIKDERTSCLKPYLHVTINADALESDGKSKSEGGGSMHLRNSTICTVFNHAALCGHFLLVISITPSRATLLSMKNNTMKRVQMPPFLLHFFLLSLLPSISTTSSPGTQAEALIAWKSSFYFNYSPSPLDSWSLANLNNLCNWTAIVCDRNTKTVSEIHLSNFQIRGTLTHFNFTPFLNLTRFYLNQNRFIGPIPSAIGNLTRLTILDLANNLFEQEIPAEIGLLTKLEFLTFYDNNLSGTIPYQLSNLQKVQFLHLGKNHLKASNWSKFSAMQSLTHLNLNQNAIHSEFPEFIFQCQNLTILDLSRNQLTGQIPDLVFTKLGKLEYLNLNDNLFQGKIPTTIGQLRELQSLDLGMNSLNSSIPSELGHCTDLTHLSLASNFLSGELPQSLSNLDSILHLDLSDNAFTGPILPSVNSNWSLVVDLNLRGNSFSGNIPPELGQLTNLNSLSLDSNDFGGELPGQIGNLTLLFELNVRRNHLAGVIPWSIGNLTWIWFLDLSNNHLTGVIPQSVGNLIQIWYLNLSNNYLTGAIPLSIVAFTQIHFLDLSNNNLTGVIPPGAFNNLSWALEIFNVSHNHLSGVPSEFSNMDRLSIYDFSYNNLTGPIPTCFIFRKAPAYAFIGNYGMWRDAKGTVACNSSGGNSKRKNDINIVVIFIIFFLGVGVVATIIGFFVLLVLRKRSKLRPREIKTSQNFENFESMILQEEVKFTFGEVVKAVDDFHDKYCIGIGGFGTVYKAELESGQVVAVKRLNTEDSIDIPAINLQSFENEIRTLINIRHRNIIRLYGFCSRRGCIFLLYEYFERGSLGKSLYGVEGVTKLGWATRVKILKGLAHALSYLHNDCSPPIVHRDVTVNNVLLDQDFEPRLSDFGTARMVSANSSNWTHIVGSFGYMAPELALTMRVTDKCDVYSFGVVALEVMMGKHPGDMLESQLLESSRLSQDNVGLLLKDVLDQRLEPPTAELAKAVVLVMSLALACTRAHPRSRPPMSFVAQKLLAQALPCLPEPFGIMSISKLMGLGLHANGS</sequence>
<dbReference type="AlphaFoldDB" id="A0A5N5IFN8"/>
<comment type="catalytic activity">
    <reaction evidence="20">
        <text>L-threonyl-[protein] + ATP = O-phospho-L-threonyl-[protein] + ADP + H(+)</text>
        <dbReference type="Rhea" id="RHEA:46608"/>
        <dbReference type="Rhea" id="RHEA-COMP:11060"/>
        <dbReference type="Rhea" id="RHEA-COMP:11605"/>
        <dbReference type="ChEBI" id="CHEBI:15378"/>
        <dbReference type="ChEBI" id="CHEBI:30013"/>
        <dbReference type="ChEBI" id="CHEBI:30616"/>
        <dbReference type="ChEBI" id="CHEBI:61977"/>
        <dbReference type="ChEBI" id="CHEBI:456216"/>
        <dbReference type="EC" id="2.7.11.1"/>
    </reaction>
</comment>
<evidence type="ECO:0000256" key="2">
    <source>
        <dbReference type="ARBA" id="ARBA00004479"/>
    </source>
</evidence>
<keyword evidence="9 24" id="KW-0812">Transmembrane</keyword>
<feature type="binding site" evidence="22">
    <location>
        <position position="871"/>
    </location>
    <ligand>
        <name>ATP</name>
        <dbReference type="ChEBI" id="CHEBI:30616"/>
    </ligand>
</feature>
<comment type="subcellular location">
    <subcellularLocation>
        <location evidence="2">Membrane</location>
        <topology evidence="2">Single-pass type I membrane protein</topology>
    </subcellularLocation>
    <subcellularLocation>
        <location evidence="1">Secreted</location>
        <location evidence="1">Cell wall</location>
    </subcellularLocation>
</comment>
<gene>
    <name evidence="26" type="ORF">D8674_026954</name>
</gene>
<evidence type="ECO:0000256" key="9">
    <source>
        <dbReference type="ARBA" id="ARBA00022692"/>
    </source>
</evidence>
<proteinExistence type="inferred from homology"/>
<dbReference type="Pfam" id="PF00069">
    <property type="entry name" value="Pkinase"/>
    <property type="match status" value="1"/>
</dbReference>
<keyword evidence="13 26" id="KW-0418">Kinase</keyword>
<evidence type="ECO:0000259" key="25">
    <source>
        <dbReference type="PROSITE" id="PS50011"/>
    </source>
</evidence>
<dbReference type="FunFam" id="3.80.10.10:FF:000400">
    <property type="entry name" value="Nuclear pore complex protein NUP107"/>
    <property type="match status" value="1"/>
</dbReference>
<organism evidence="26 27">
    <name type="scientific">Pyrus ussuriensis x Pyrus communis</name>
    <dbReference type="NCBI Taxonomy" id="2448454"/>
    <lineage>
        <taxon>Eukaryota</taxon>
        <taxon>Viridiplantae</taxon>
        <taxon>Streptophyta</taxon>
        <taxon>Embryophyta</taxon>
        <taxon>Tracheophyta</taxon>
        <taxon>Spermatophyta</taxon>
        <taxon>Magnoliopsida</taxon>
        <taxon>eudicotyledons</taxon>
        <taxon>Gunneridae</taxon>
        <taxon>Pentapetalae</taxon>
        <taxon>rosids</taxon>
        <taxon>fabids</taxon>
        <taxon>Rosales</taxon>
        <taxon>Rosaceae</taxon>
        <taxon>Amygdaloideae</taxon>
        <taxon>Maleae</taxon>
        <taxon>Pyrus</taxon>
    </lineage>
</organism>
<dbReference type="SUPFAM" id="SSF52058">
    <property type="entry name" value="L domain-like"/>
    <property type="match status" value="2"/>
</dbReference>
<dbReference type="InterPro" id="IPR055414">
    <property type="entry name" value="LRR_R13L4/SHOC2-like"/>
</dbReference>
<dbReference type="SUPFAM" id="SSF46785">
    <property type="entry name" value="Winged helix' DNA-binding domain"/>
    <property type="match status" value="1"/>
</dbReference>
<dbReference type="FunFam" id="3.80.10.10:FF:000687">
    <property type="entry name" value="Leucine Rich Repeat family protein, expressed"/>
    <property type="match status" value="1"/>
</dbReference>
<feature type="region of interest" description="Disordered" evidence="23">
    <location>
        <begin position="1"/>
        <end position="42"/>
    </location>
</feature>
<feature type="domain" description="Protein kinase" evidence="25">
    <location>
        <begin position="843"/>
        <end position="1125"/>
    </location>
</feature>
<dbReference type="InterPro" id="IPR000719">
    <property type="entry name" value="Prot_kinase_dom"/>
</dbReference>
<dbReference type="GO" id="GO:0004674">
    <property type="term" value="F:protein serine/threonine kinase activity"/>
    <property type="evidence" value="ECO:0007669"/>
    <property type="project" value="UniProtKB-KW"/>
</dbReference>
<feature type="compositionally biased region" description="Polar residues" evidence="23">
    <location>
        <begin position="22"/>
        <end position="42"/>
    </location>
</feature>
<dbReference type="InterPro" id="IPR051420">
    <property type="entry name" value="Ser_Thr_Kinases_DiverseReg"/>
</dbReference>
<dbReference type="GO" id="GO:0009653">
    <property type="term" value="P:anatomical structure morphogenesis"/>
    <property type="evidence" value="ECO:0007669"/>
    <property type="project" value="UniProtKB-ARBA"/>
</dbReference>
<evidence type="ECO:0000256" key="14">
    <source>
        <dbReference type="ARBA" id="ARBA00022840"/>
    </source>
</evidence>
<dbReference type="GO" id="GO:0005524">
    <property type="term" value="F:ATP binding"/>
    <property type="evidence" value="ECO:0007669"/>
    <property type="project" value="UniProtKB-UniRule"/>
</dbReference>
<comment type="caution">
    <text evidence="26">The sequence shown here is derived from an EMBL/GenBank/DDBJ whole genome shotgun (WGS) entry which is preliminary data.</text>
</comment>
<keyword evidence="4" id="KW-0134">Cell wall</keyword>
<dbReference type="Pfam" id="PF23598">
    <property type="entry name" value="LRR_14"/>
    <property type="match status" value="1"/>
</dbReference>
<dbReference type="Gene3D" id="3.30.200.20">
    <property type="entry name" value="Phosphorylase Kinase, domain 1"/>
    <property type="match status" value="1"/>
</dbReference>
<dbReference type="InterPro" id="IPR001611">
    <property type="entry name" value="Leu-rich_rpt"/>
</dbReference>
<keyword evidence="16 24" id="KW-0472">Membrane</keyword>
<reference evidence="26 27" key="3">
    <citation type="submission" date="2019-11" db="EMBL/GenBank/DDBJ databases">
        <title>A de novo genome assembly of a pear dwarfing rootstock.</title>
        <authorList>
            <person name="Wang F."/>
            <person name="Wang J."/>
            <person name="Li S."/>
            <person name="Zhang Y."/>
            <person name="Fang M."/>
            <person name="Ma L."/>
            <person name="Zhao Y."/>
            <person name="Jiang S."/>
        </authorList>
    </citation>
    <scope>NUCLEOTIDE SEQUENCE [LARGE SCALE GENOMIC DNA]</scope>
    <source>
        <strain evidence="26">S2</strain>
        <tissue evidence="26">Leaf</tissue>
    </source>
</reference>